<evidence type="ECO:0000313" key="2">
    <source>
        <dbReference type="Proteomes" id="UP001156694"/>
    </source>
</evidence>
<dbReference type="RefSeq" id="WP_284376723.1">
    <property type="nucleotide sequence ID" value="NZ_BSNN01000002.1"/>
</dbReference>
<reference evidence="2" key="1">
    <citation type="journal article" date="2019" name="Int. J. Syst. Evol. Microbiol.">
        <title>The Global Catalogue of Microorganisms (GCM) 10K type strain sequencing project: providing services to taxonomists for standard genome sequencing and annotation.</title>
        <authorList>
            <consortium name="The Broad Institute Genomics Platform"/>
            <consortium name="The Broad Institute Genome Sequencing Center for Infectious Disease"/>
            <person name="Wu L."/>
            <person name="Ma J."/>
        </authorList>
    </citation>
    <scope>NUCLEOTIDE SEQUENCE [LARGE SCALE GENOMIC DNA]</scope>
    <source>
        <strain evidence="2">NBRC 110140</strain>
    </source>
</reference>
<comment type="caution">
    <text evidence="1">The sequence shown here is derived from an EMBL/GenBank/DDBJ whole genome shotgun (WGS) entry which is preliminary data.</text>
</comment>
<gene>
    <name evidence="1" type="ORF">GCM10007939_10350</name>
</gene>
<accession>A0ABQ5VTI7</accession>
<proteinExistence type="predicted"/>
<evidence type="ECO:0000313" key="1">
    <source>
        <dbReference type="EMBL" id="GLQ34752.1"/>
    </source>
</evidence>
<organism evidence="1 2">
    <name type="scientific">Amylibacter marinus</name>
    <dbReference type="NCBI Taxonomy" id="1475483"/>
    <lineage>
        <taxon>Bacteria</taxon>
        <taxon>Pseudomonadati</taxon>
        <taxon>Pseudomonadota</taxon>
        <taxon>Alphaproteobacteria</taxon>
        <taxon>Rhodobacterales</taxon>
        <taxon>Paracoccaceae</taxon>
        <taxon>Amylibacter</taxon>
    </lineage>
</organism>
<dbReference type="EMBL" id="BSNN01000002">
    <property type="protein sequence ID" value="GLQ34752.1"/>
    <property type="molecule type" value="Genomic_DNA"/>
</dbReference>
<dbReference type="Proteomes" id="UP001156694">
    <property type="component" value="Unassembled WGS sequence"/>
</dbReference>
<name>A0ABQ5VTI7_9RHOB</name>
<sequence length="93" mass="10561">MFGINTEEDFQKFHAENLEKIKRINKTYAGQGGMAGFWARRQAKRTLKKDVNEKANLFGLHYDLDGLFMSAHSTKFPGTQVQKPANSSKIRGI</sequence>
<protein>
    <submittedName>
        <fullName evidence="1">Uncharacterized protein</fullName>
    </submittedName>
</protein>
<keyword evidence="2" id="KW-1185">Reference proteome</keyword>